<keyword evidence="1" id="KW-0812">Transmembrane</keyword>
<protein>
    <submittedName>
        <fullName evidence="2">Uncharacterized protein</fullName>
    </submittedName>
</protein>
<proteinExistence type="predicted"/>
<organism evidence="2 3">
    <name type="scientific">Coregonus suidteri</name>
    <dbReference type="NCBI Taxonomy" id="861788"/>
    <lineage>
        <taxon>Eukaryota</taxon>
        <taxon>Metazoa</taxon>
        <taxon>Chordata</taxon>
        <taxon>Craniata</taxon>
        <taxon>Vertebrata</taxon>
        <taxon>Euteleostomi</taxon>
        <taxon>Actinopterygii</taxon>
        <taxon>Neopterygii</taxon>
        <taxon>Teleostei</taxon>
        <taxon>Protacanthopterygii</taxon>
        <taxon>Salmoniformes</taxon>
        <taxon>Salmonidae</taxon>
        <taxon>Coregoninae</taxon>
        <taxon>Coregonus</taxon>
    </lineage>
</organism>
<comment type="caution">
    <text evidence="2">The sequence shown here is derived from an EMBL/GenBank/DDBJ whole genome shotgun (WGS) entry which is preliminary data.</text>
</comment>
<accession>A0AAN8LUU3</accession>
<keyword evidence="3" id="KW-1185">Reference proteome</keyword>
<evidence type="ECO:0000313" key="3">
    <source>
        <dbReference type="Proteomes" id="UP001356427"/>
    </source>
</evidence>
<dbReference type="EMBL" id="JAGTTL010000008">
    <property type="protein sequence ID" value="KAK6319078.1"/>
    <property type="molecule type" value="Genomic_DNA"/>
</dbReference>
<evidence type="ECO:0000313" key="2">
    <source>
        <dbReference type="EMBL" id="KAK6319078.1"/>
    </source>
</evidence>
<gene>
    <name evidence="2" type="ORF">J4Q44_G00102890</name>
</gene>
<reference evidence="2 3" key="1">
    <citation type="submission" date="2021-04" db="EMBL/GenBank/DDBJ databases">
        <authorList>
            <person name="De Guttry C."/>
            <person name="Zahm M."/>
            <person name="Klopp C."/>
            <person name="Cabau C."/>
            <person name="Louis A."/>
            <person name="Berthelot C."/>
            <person name="Parey E."/>
            <person name="Roest Crollius H."/>
            <person name="Montfort J."/>
            <person name="Robinson-Rechavi M."/>
            <person name="Bucao C."/>
            <person name="Bouchez O."/>
            <person name="Gislard M."/>
            <person name="Lluch J."/>
            <person name="Milhes M."/>
            <person name="Lampietro C."/>
            <person name="Lopez Roques C."/>
            <person name="Donnadieu C."/>
            <person name="Braasch I."/>
            <person name="Desvignes T."/>
            <person name="Postlethwait J."/>
            <person name="Bobe J."/>
            <person name="Wedekind C."/>
            <person name="Guiguen Y."/>
        </authorList>
    </citation>
    <scope>NUCLEOTIDE SEQUENCE [LARGE SCALE GENOMIC DNA]</scope>
    <source>
        <strain evidence="2">Cs_M1</strain>
        <tissue evidence="2">Blood</tissue>
    </source>
</reference>
<feature type="transmembrane region" description="Helical" evidence="1">
    <location>
        <begin position="6"/>
        <end position="27"/>
    </location>
</feature>
<dbReference type="Proteomes" id="UP001356427">
    <property type="component" value="Unassembled WGS sequence"/>
</dbReference>
<evidence type="ECO:0000256" key="1">
    <source>
        <dbReference type="SAM" id="Phobius"/>
    </source>
</evidence>
<keyword evidence="1" id="KW-0472">Membrane</keyword>
<name>A0AAN8LUU3_9TELE</name>
<sequence>MSLRRVNEVILVLLAVAFLIIVQWNILNLNDLLRRENSDAVVPGMILPFESEFSPELIPDPVRTGEEIPVIITAAEEILEAVVAAMNSGYQNSKANIVFNIVDHLK</sequence>
<dbReference type="AlphaFoldDB" id="A0AAN8LUU3"/>
<keyword evidence="1" id="KW-1133">Transmembrane helix</keyword>